<dbReference type="InterPro" id="IPR046347">
    <property type="entry name" value="bZIP_sf"/>
</dbReference>
<dbReference type="SUPFAM" id="SSF57959">
    <property type="entry name" value="Leucine zipper domain"/>
    <property type="match status" value="1"/>
</dbReference>
<reference evidence="4 5" key="1">
    <citation type="submission" date="2024-02" db="EMBL/GenBank/DDBJ databases">
        <authorList>
            <person name="Daric V."/>
            <person name="Darras S."/>
        </authorList>
    </citation>
    <scope>NUCLEOTIDE SEQUENCE [LARGE SCALE GENOMIC DNA]</scope>
</reference>
<dbReference type="PROSITE" id="PS50217">
    <property type="entry name" value="BZIP"/>
    <property type="match status" value="1"/>
</dbReference>
<evidence type="ECO:0000256" key="1">
    <source>
        <dbReference type="SAM" id="Coils"/>
    </source>
</evidence>
<accession>A0ABP0FTM5</accession>
<sequence>MVNTSRFFVSQTAEEAFFKGEPHQHSHLTDSNSFLCDQSNKQPSAPTSEQQKSDAMFLQYPPNMTHAQHASVHHQSSCVNTGGVNNINLQLFANQTGYTVSEERASRFGKASFIDEDQVAFPEVLRAGPPKMDRQYSINTVLEVIENHKISDFSKSSTAFSPKAGKAEMMGCAASQPIDIRRNPNASDMQRMISEEQFDRTTLGAPVSDTYSQYGCSPAYSNISTSPGPEPFPFEQYQHDAAFNLSPALCAVSRAGQNAEANVFCNELEFKSLDCPVFSPEKSNATSPAYQQRNQQYEFDSYMQSPGNACFPCPDYSPQNTFKESQSCPNFTGQTHNFGGAHSLPNSGRIRSVQADSVTSPTTSAITARAHTTSTSSLSNVDIDGLSIGTNSPFSVELEEVNSPGSKEEINQAFQDRDRLLTEQDRLDCRRIRNNRACRASRQRRKVRKEQRERQQVYLEDQNKGLKAKIRQLEKECKEAKAEVLRRGRSHSLV</sequence>
<evidence type="ECO:0000313" key="5">
    <source>
        <dbReference type="Proteomes" id="UP001642483"/>
    </source>
</evidence>
<keyword evidence="5" id="KW-1185">Reference proteome</keyword>
<evidence type="ECO:0000256" key="2">
    <source>
        <dbReference type="SAM" id="MobiDB-lite"/>
    </source>
</evidence>
<feature type="compositionally biased region" description="Basic and acidic residues" evidence="2">
    <location>
        <begin position="18"/>
        <end position="28"/>
    </location>
</feature>
<organism evidence="4 5">
    <name type="scientific">Clavelina lepadiformis</name>
    <name type="common">Light-bulb sea squirt</name>
    <name type="synonym">Ascidia lepadiformis</name>
    <dbReference type="NCBI Taxonomy" id="159417"/>
    <lineage>
        <taxon>Eukaryota</taxon>
        <taxon>Metazoa</taxon>
        <taxon>Chordata</taxon>
        <taxon>Tunicata</taxon>
        <taxon>Ascidiacea</taxon>
        <taxon>Aplousobranchia</taxon>
        <taxon>Clavelinidae</taxon>
        <taxon>Clavelina</taxon>
    </lineage>
</organism>
<evidence type="ECO:0000313" key="4">
    <source>
        <dbReference type="EMBL" id="CAK8682989.1"/>
    </source>
</evidence>
<feature type="compositionally biased region" description="Polar residues" evidence="2">
    <location>
        <begin position="29"/>
        <end position="50"/>
    </location>
</feature>
<dbReference type="Pfam" id="PF07716">
    <property type="entry name" value="bZIP_2"/>
    <property type="match status" value="1"/>
</dbReference>
<evidence type="ECO:0000259" key="3">
    <source>
        <dbReference type="PROSITE" id="PS50217"/>
    </source>
</evidence>
<comment type="caution">
    <text evidence="4">The sequence shown here is derived from an EMBL/GenBank/DDBJ whole genome shotgun (WGS) entry which is preliminary data.</text>
</comment>
<keyword evidence="1" id="KW-0175">Coiled coil</keyword>
<feature type="coiled-coil region" evidence="1">
    <location>
        <begin position="456"/>
        <end position="483"/>
    </location>
</feature>
<feature type="domain" description="BZIP" evidence="3">
    <location>
        <begin position="424"/>
        <end position="487"/>
    </location>
</feature>
<dbReference type="CDD" id="cd14813">
    <property type="entry name" value="bZIP_BmCbz-like"/>
    <property type="match status" value="1"/>
</dbReference>
<feature type="region of interest" description="Disordered" evidence="2">
    <location>
        <begin position="18"/>
        <end position="52"/>
    </location>
</feature>
<name>A0ABP0FTM5_CLALP</name>
<dbReference type="SMART" id="SM00338">
    <property type="entry name" value="BRLZ"/>
    <property type="match status" value="1"/>
</dbReference>
<protein>
    <recommendedName>
        <fullName evidence="3">BZIP domain-containing protein</fullName>
    </recommendedName>
</protein>
<proteinExistence type="predicted"/>
<dbReference type="Gene3D" id="1.20.5.170">
    <property type="match status" value="1"/>
</dbReference>
<dbReference type="InterPro" id="IPR004827">
    <property type="entry name" value="bZIP"/>
</dbReference>
<dbReference type="Proteomes" id="UP001642483">
    <property type="component" value="Unassembled WGS sequence"/>
</dbReference>
<dbReference type="EMBL" id="CAWYQH010000096">
    <property type="protein sequence ID" value="CAK8682989.1"/>
    <property type="molecule type" value="Genomic_DNA"/>
</dbReference>
<gene>
    <name evidence="4" type="ORF">CVLEPA_LOCUS14109</name>
</gene>